<dbReference type="GO" id="GO:0103068">
    <property type="term" value="F:leukotriene C4 gamma-glutamyl transferase activity"/>
    <property type="evidence" value="ECO:0007669"/>
    <property type="project" value="UniProtKB-EC"/>
</dbReference>
<dbReference type="Gene3D" id="3.60.20.40">
    <property type="match status" value="1"/>
</dbReference>
<dbReference type="SUPFAM" id="SSF56235">
    <property type="entry name" value="N-terminal nucleophile aminohydrolases (Ntn hydrolases)"/>
    <property type="match status" value="1"/>
</dbReference>
<dbReference type="InterPro" id="IPR052896">
    <property type="entry name" value="GGT-like_enzyme"/>
</dbReference>
<evidence type="ECO:0000313" key="1">
    <source>
        <dbReference type="EMBL" id="SAI69477.1"/>
    </source>
</evidence>
<dbReference type="STRING" id="288768.SAMEA3906486_02518"/>
<dbReference type="EC" id="2.3.2.2" evidence="1"/>
<dbReference type="PANTHER" id="PTHR43881">
    <property type="entry name" value="GAMMA-GLUTAMYLTRANSPEPTIDASE (AFU_ORTHOLOGUE AFUA_4G13580)"/>
    <property type="match status" value="1"/>
</dbReference>
<dbReference type="Gene3D" id="1.10.246.130">
    <property type="match status" value="1"/>
</dbReference>
<sequence>MMDTTAMPFSDTPFWQLPYPSQRQPVLADNVVSTSQPLASAAGLQMYARGGNAIDAALATAIALTVVEPCMNGIGGDMFAIVWHQGKLHGLNASGRAPASWETSRFAHLDGMDPIGWGSVTVPGAVSGWRAIWERFGSLPFEDLFEPALRYARDGYLVSPTVHRQWDKQVGKLAGQPGYAEAFMPNGRAPRPGERFRCPGQAATLESIARSKGDSFYQGELAAAIARHARGTGGYITEADMAAHRADWVEPIGVRYRDVELFEIGPNGQGIGALMALGMLDNFDLPATGADTGATMHLQIEAMRLAFADLHEHVGDPDHMRLSSADLLDPAYLAQRAKLIDPRRAGAPKPGNPHDGGTVYLTAADQQGTMVSFIQSNFKGFGSGVVVPDTGIALHNRGWGFSTRANHPNVVAPGKRPFHTIIPGFLMKQGKPLMSFGVMGGSMQAQGHVQMVSRLADFGQNPQAASDAPRWRVKDDNVGVAVEWNCPADTVAFLRAAGHDVEVSERFDLEFGSAQLAMKLEQGGYLAASDHRKDGYPAGY</sequence>
<dbReference type="PANTHER" id="PTHR43881:SF1">
    <property type="entry name" value="GAMMA-GLUTAMYLTRANSPEPTIDASE (AFU_ORTHOLOGUE AFUA_4G13580)"/>
    <property type="match status" value="1"/>
</dbReference>
<evidence type="ECO:0000313" key="2">
    <source>
        <dbReference type="Proteomes" id="UP000076848"/>
    </source>
</evidence>
<name>A0A157SGC4_9BORD</name>
<gene>
    <name evidence="1" type="primary">ywrD_2</name>
    <name evidence="1" type="ORF">SAMEA3906486_02518</name>
</gene>
<proteinExistence type="predicted"/>
<dbReference type="InterPro" id="IPR043138">
    <property type="entry name" value="GGT_lsub"/>
</dbReference>
<organism evidence="1 2">
    <name type="scientific">Bordetella ansorpii</name>
    <dbReference type="NCBI Taxonomy" id="288768"/>
    <lineage>
        <taxon>Bacteria</taxon>
        <taxon>Pseudomonadati</taxon>
        <taxon>Pseudomonadota</taxon>
        <taxon>Betaproteobacteria</taxon>
        <taxon>Burkholderiales</taxon>
        <taxon>Alcaligenaceae</taxon>
        <taxon>Bordetella</taxon>
    </lineage>
</organism>
<keyword evidence="2" id="KW-1185">Reference proteome</keyword>
<keyword evidence="1" id="KW-0012">Acyltransferase</keyword>
<dbReference type="InterPro" id="IPR043137">
    <property type="entry name" value="GGT_ssub_C"/>
</dbReference>
<dbReference type="Pfam" id="PF01019">
    <property type="entry name" value="G_glu_transpept"/>
    <property type="match status" value="1"/>
</dbReference>
<protein>
    <submittedName>
        <fullName evidence="1">Glutamyltransferase</fullName>
        <ecNumber evidence="1">2.3.2.2</ecNumber>
    </submittedName>
</protein>
<dbReference type="InterPro" id="IPR029055">
    <property type="entry name" value="Ntn_hydrolases_N"/>
</dbReference>
<dbReference type="PRINTS" id="PR01210">
    <property type="entry name" value="GGTRANSPTASE"/>
</dbReference>
<dbReference type="AlphaFoldDB" id="A0A157SGC4"/>
<accession>A0A157SGC4</accession>
<dbReference type="EMBL" id="FKIF01000006">
    <property type="protein sequence ID" value="SAI69477.1"/>
    <property type="molecule type" value="Genomic_DNA"/>
</dbReference>
<dbReference type="Proteomes" id="UP000076848">
    <property type="component" value="Unassembled WGS sequence"/>
</dbReference>
<keyword evidence="1" id="KW-0808">Transferase</keyword>
<reference evidence="1 2" key="1">
    <citation type="submission" date="2016-04" db="EMBL/GenBank/DDBJ databases">
        <authorList>
            <consortium name="Pathogen Informatics"/>
        </authorList>
    </citation>
    <scope>NUCLEOTIDE SEQUENCE [LARGE SCALE GENOMIC DNA]</scope>
    <source>
        <strain evidence="1 2">H050680373</strain>
    </source>
</reference>